<feature type="compositionally biased region" description="Basic and acidic residues" evidence="2">
    <location>
        <begin position="218"/>
        <end position="228"/>
    </location>
</feature>
<dbReference type="Gene3D" id="3.30.40.10">
    <property type="entry name" value="Zinc/RING finger domain, C3HC4 (zinc finger)"/>
    <property type="match status" value="1"/>
</dbReference>
<protein>
    <recommendedName>
        <fullName evidence="4">RING-type domain-containing protein</fullName>
    </recommendedName>
</protein>
<evidence type="ECO:0000313" key="5">
    <source>
        <dbReference type="EMBL" id="KAA0152285.1"/>
    </source>
</evidence>
<accession>A0A5A8CGW8</accession>
<feature type="region of interest" description="Disordered" evidence="2">
    <location>
        <begin position="214"/>
        <end position="245"/>
    </location>
</feature>
<comment type="caution">
    <text evidence="5">The sequence shown here is derived from an EMBL/GenBank/DDBJ whole genome shotgun (WGS) entry which is preliminary data.</text>
</comment>
<dbReference type="Proteomes" id="UP000325113">
    <property type="component" value="Unassembled WGS sequence"/>
</dbReference>
<dbReference type="EMBL" id="VLTL01000002">
    <property type="protein sequence ID" value="KAA0172183.1"/>
    <property type="molecule type" value="Genomic_DNA"/>
</dbReference>
<feature type="domain" description="RING-type" evidence="4">
    <location>
        <begin position="292"/>
        <end position="330"/>
    </location>
</feature>
<keyword evidence="1" id="KW-0862">Zinc</keyword>
<dbReference type="AlphaFoldDB" id="A0A5A8CGW8"/>
<feature type="transmembrane region" description="Helical" evidence="3">
    <location>
        <begin position="55"/>
        <end position="73"/>
    </location>
</feature>
<reference evidence="7 8" key="1">
    <citation type="submission" date="2019-07" db="EMBL/GenBank/DDBJ databases">
        <title>Genomes of Cafeteria roenbergensis.</title>
        <authorList>
            <person name="Fischer M.G."/>
            <person name="Hackl T."/>
            <person name="Roman M."/>
        </authorList>
    </citation>
    <scope>NUCLEOTIDE SEQUENCE [LARGE SCALE GENOMIC DNA]</scope>
    <source>
        <strain evidence="5 8">Cflag</strain>
        <strain evidence="6 7">RCC970-E3</strain>
    </source>
</reference>
<dbReference type="SUPFAM" id="SSF57850">
    <property type="entry name" value="RING/U-box"/>
    <property type="match status" value="1"/>
</dbReference>
<dbReference type="EMBL" id="VLTM01000107">
    <property type="protein sequence ID" value="KAA0152285.1"/>
    <property type="molecule type" value="Genomic_DNA"/>
</dbReference>
<gene>
    <name evidence="6" type="ORF">FNF28_00186</name>
    <name evidence="5" type="ORF">FNF31_06660</name>
</gene>
<keyword evidence="3" id="KW-0472">Membrane</keyword>
<sequence length="341" mass="36369">MAAAAGARVEREFIRAFDLEPRGRYAFLLPRFLPPSLFNRATGWMPIEARRARNYALVATAIEFVLALASLPIGFTRGGVSRLSAGINLVLAMVSLVGAFGAVRCVPVFLWLHFLLAWTLVGLFVLFIVISVAASGNSDESEAYLLLAVFAFLVVDVVVGVFTFLAFRALRAYERQCKAEDEAAGGEGRGVLARHAEVAREILASEAAGGRGEVAVRPAREAADDAKGADAAADGPAVPGAAMQPDDAARADEVIRRAELVARATSAREGAAPPAAKEDTGRGADAPARAMCPVCMDKQQNAVFVDCGHGACEECAEGVRRRFGHCFFCRKRIVSVLRVYL</sequence>
<feature type="transmembrane region" description="Helical" evidence="3">
    <location>
        <begin position="110"/>
        <end position="132"/>
    </location>
</feature>
<dbReference type="PROSITE" id="PS50089">
    <property type="entry name" value="ZF_RING_2"/>
    <property type="match status" value="1"/>
</dbReference>
<dbReference type="InterPro" id="IPR001841">
    <property type="entry name" value="Znf_RING"/>
</dbReference>
<dbReference type="GO" id="GO:0008270">
    <property type="term" value="F:zinc ion binding"/>
    <property type="evidence" value="ECO:0007669"/>
    <property type="project" value="UniProtKB-KW"/>
</dbReference>
<name>A0A5A8CGW8_CAFRO</name>
<dbReference type="Pfam" id="PF13920">
    <property type="entry name" value="zf-C3HC4_3"/>
    <property type="match status" value="1"/>
</dbReference>
<evidence type="ECO:0000313" key="6">
    <source>
        <dbReference type="EMBL" id="KAA0172183.1"/>
    </source>
</evidence>
<evidence type="ECO:0000313" key="7">
    <source>
        <dbReference type="Proteomes" id="UP000324907"/>
    </source>
</evidence>
<evidence type="ECO:0000259" key="4">
    <source>
        <dbReference type="PROSITE" id="PS50089"/>
    </source>
</evidence>
<dbReference type="SMART" id="SM00184">
    <property type="entry name" value="RING"/>
    <property type="match status" value="1"/>
</dbReference>
<proteinExistence type="predicted"/>
<evidence type="ECO:0000256" key="1">
    <source>
        <dbReference type="PROSITE-ProRule" id="PRU00175"/>
    </source>
</evidence>
<dbReference type="Proteomes" id="UP000324907">
    <property type="component" value="Unassembled WGS sequence"/>
</dbReference>
<evidence type="ECO:0000313" key="8">
    <source>
        <dbReference type="Proteomes" id="UP000325113"/>
    </source>
</evidence>
<organism evidence="5 8">
    <name type="scientific">Cafeteria roenbergensis</name>
    <name type="common">Marine flagellate</name>
    <dbReference type="NCBI Taxonomy" id="33653"/>
    <lineage>
        <taxon>Eukaryota</taxon>
        <taxon>Sar</taxon>
        <taxon>Stramenopiles</taxon>
        <taxon>Bigyra</taxon>
        <taxon>Opalozoa</taxon>
        <taxon>Bicosoecida</taxon>
        <taxon>Cafeteriaceae</taxon>
        <taxon>Cafeteria</taxon>
    </lineage>
</organism>
<keyword evidence="1" id="KW-0479">Metal-binding</keyword>
<keyword evidence="3" id="KW-1133">Transmembrane helix</keyword>
<feature type="transmembrane region" description="Helical" evidence="3">
    <location>
        <begin position="85"/>
        <end position="103"/>
    </location>
</feature>
<evidence type="ECO:0000256" key="2">
    <source>
        <dbReference type="SAM" id="MobiDB-lite"/>
    </source>
</evidence>
<dbReference type="CDD" id="cd16520">
    <property type="entry name" value="RING-HC_MIBs-like"/>
    <property type="match status" value="1"/>
</dbReference>
<feature type="compositionally biased region" description="Low complexity" evidence="2">
    <location>
        <begin position="229"/>
        <end position="242"/>
    </location>
</feature>
<keyword evidence="1" id="KW-0863">Zinc-finger</keyword>
<evidence type="ECO:0000256" key="3">
    <source>
        <dbReference type="SAM" id="Phobius"/>
    </source>
</evidence>
<dbReference type="InterPro" id="IPR013083">
    <property type="entry name" value="Znf_RING/FYVE/PHD"/>
</dbReference>
<feature type="transmembrane region" description="Helical" evidence="3">
    <location>
        <begin position="144"/>
        <end position="167"/>
    </location>
</feature>
<keyword evidence="3" id="KW-0812">Transmembrane</keyword>